<protein>
    <submittedName>
        <fullName evidence="1">Uncharacterized protein</fullName>
    </submittedName>
</protein>
<name>A0A7Z0X1I7_9BACI</name>
<evidence type="ECO:0000313" key="2">
    <source>
        <dbReference type="Proteomes" id="UP000185604"/>
    </source>
</evidence>
<organism evidence="1 2">
    <name type="scientific">Bacillus paralicheniformis</name>
    <dbReference type="NCBI Taxonomy" id="1648923"/>
    <lineage>
        <taxon>Bacteria</taxon>
        <taxon>Bacillati</taxon>
        <taxon>Bacillota</taxon>
        <taxon>Bacilli</taxon>
        <taxon>Bacillales</taxon>
        <taxon>Bacillaceae</taxon>
        <taxon>Bacillus</taxon>
    </lineage>
</organism>
<sequence length="39" mass="4374">MGYVRFIELGIGWSQLHDESRRISDGAGHDEGVSHLFNS</sequence>
<proteinExistence type="predicted"/>
<dbReference type="Proteomes" id="UP000185604">
    <property type="component" value="Unassembled WGS sequence"/>
</dbReference>
<dbReference type="AlphaFoldDB" id="A0A7Z0X1I7"/>
<gene>
    <name evidence="1" type="ORF">B4121_0186</name>
</gene>
<comment type="caution">
    <text evidence="1">The sequence shown here is derived from an EMBL/GenBank/DDBJ whole genome shotgun (WGS) entry which is preliminary data.</text>
</comment>
<evidence type="ECO:0000313" key="1">
    <source>
        <dbReference type="EMBL" id="OLF98659.1"/>
    </source>
</evidence>
<dbReference type="EMBL" id="LKPO01000001">
    <property type="protein sequence ID" value="OLF98659.1"/>
    <property type="molecule type" value="Genomic_DNA"/>
</dbReference>
<accession>A0A7Z0X1I7</accession>
<reference evidence="1 2" key="1">
    <citation type="journal article" date="2016" name="Front. Microbiol.">
        <title>High-Level Heat Resistance of Spores of Bacillus amyloliquefaciens and Bacillus licheniformis Results from the Presence of a spoVA Operon in a Tn1546 Transposon.</title>
        <authorList>
            <person name="Berendsen E.M."/>
            <person name="Koning R.A."/>
            <person name="Boekhorst J."/>
            <person name="de Jong A."/>
            <person name="Kuipers O.P."/>
            <person name="Wells-Bennik M.H."/>
        </authorList>
    </citation>
    <scope>NUCLEOTIDE SEQUENCE [LARGE SCALE GENOMIC DNA]</scope>
    <source>
        <strain evidence="1 2">B4121</strain>
    </source>
</reference>